<evidence type="ECO:0000256" key="1">
    <source>
        <dbReference type="SAM" id="MobiDB-lite"/>
    </source>
</evidence>
<dbReference type="AlphaFoldDB" id="A0A0C2IMT6"/>
<dbReference type="VEuPathDB" id="FungiDB:SPBR_08714"/>
<comment type="caution">
    <text evidence="2">The sequence shown here is derived from an EMBL/GenBank/DDBJ whole genome shotgun (WGS) entry which is preliminary data.</text>
</comment>
<gene>
    <name evidence="2" type="ORF">SPBR_08714</name>
</gene>
<feature type="compositionally biased region" description="Basic and acidic residues" evidence="1">
    <location>
        <begin position="103"/>
        <end position="114"/>
    </location>
</feature>
<dbReference type="RefSeq" id="XP_040614312.1">
    <property type="nucleotide sequence ID" value="XM_040766952.1"/>
</dbReference>
<feature type="compositionally biased region" description="Basic and acidic residues" evidence="1">
    <location>
        <begin position="7"/>
        <end position="20"/>
    </location>
</feature>
<accession>A0A0C2IMT6</accession>
<dbReference type="EMBL" id="AWTV01000011">
    <property type="protein sequence ID" value="KIH86302.1"/>
    <property type="molecule type" value="Genomic_DNA"/>
</dbReference>
<sequence>MSGRIVELSERAEGTSRLETLEPEGSDATAALCFKRPPLDFESLGGDCGCEVNDDVLTLLLTELENAELEFRVRDGELVEDASSNDCLGLSSKLVTARMVDRVRERPPEAKPPFRWDGTAEDAGDSDSDGDDRAIAVIAGTDGNGLSPRVEPLELRRMAVSPASASGISVGDVGDQYVET</sequence>
<evidence type="ECO:0000313" key="3">
    <source>
        <dbReference type="Proteomes" id="UP000031575"/>
    </source>
</evidence>
<feature type="region of interest" description="Disordered" evidence="1">
    <location>
        <begin position="103"/>
        <end position="133"/>
    </location>
</feature>
<organism evidence="2 3">
    <name type="scientific">Sporothrix brasiliensis 5110</name>
    <dbReference type="NCBI Taxonomy" id="1398154"/>
    <lineage>
        <taxon>Eukaryota</taxon>
        <taxon>Fungi</taxon>
        <taxon>Dikarya</taxon>
        <taxon>Ascomycota</taxon>
        <taxon>Pezizomycotina</taxon>
        <taxon>Sordariomycetes</taxon>
        <taxon>Sordariomycetidae</taxon>
        <taxon>Ophiostomatales</taxon>
        <taxon>Ophiostomataceae</taxon>
        <taxon>Sporothrix</taxon>
    </lineage>
</organism>
<feature type="compositionally biased region" description="Acidic residues" evidence="1">
    <location>
        <begin position="119"/>
        <end position="130"/>
    </location>
</feature>
<keyword evidence="3" id="KW-1185">Reference proteome</keyword>
<name>A0A0C2IMT6_9PEZI</name>
<proteinExistence type="predicted"/>
<feature type="region of interest" description="Disordered" evidence="1">
    <location>
        <begin position="161"/>
        <end position="180"/>
    </location>
</feature>
<dbReference type="HOGENOM" id="CLU_1497170_0_0_1"/>
<feature type="region of interest" description="Disordered" evidence="1">
    <location>
        <begin position="1"/>
        <end position="23"/>
    </location>
</feature>
<protein>
    <submittedName>
        <fullName evidence="2">Uncharacterized protein</fullName>
    </submittedName>
</protein>
<dbReference type="GeneID" id="63681873"/>
<reference evidence="2 3" key="1">
    <citation type="journal article" date="2014" name="BMC Genomics">
        <title>Comparative genomics of the major fungal agents of human and animal Sporotrichosis: Sporothrix schenckii and Sporothrix brasiliensis.</title>
        <authorList>
            <person name="Teixeira M.M."/>
            <person name="de Almeida L.G."/>
            <person name="Kubitschek-Barreira P."/>
            <person name="Alves F.L."/>
            <person name="Kioshima E.S."/>
            <person name="Abadio A.K."/>
            <person name="Fernandes L."/>
            <person name="Derengowski L.S."/>
            <person name="Ferreira K.S."/>
            <person name="Souza R.C."/>
            <person name="Ruiz J.C."/>
            <person name="de Andrade N.C."/>
            <person name="Paes H.C."/>
            <person name="Nicola A.M."/>
            <person name="Albuquerque P."/>
            <person name="Gerber A.L."/>
            <person name="Martins V.P."/>
            <person name="Peconick L.D."/>
            <person name="Neto A.V."/>
            <person name="Chaucanez C.B."/>
            <person name="Silva P.A."/>
            <person name="Cunha O.L."/>
            <person name="de Oliveira F.F."/>
            <person name="dos Santos T.C."/>
            <person name="Barros A.L."/>
            <person name="Soares M.A."/>
            <person name="de Oliveira L.M."/>
            <person name="Marini M.M."/>
            <person name="Villalobos-Duno H."/>
            <person name="Cunha M.M."/>
            <person name="de Hoog S."/>
            <person name="da Silveira J.F."/>
            <person name="Henrissat B."/>
            <person name="Nino-Vega G.A."/>
            <person name="Cisalpino P.S."/>
            <person name="Mora-Montes H.M."/>
            <person name="Almeida S.R."/>
            <person name="Stajich J.E."/>
            <person name="Lopes-Bezerra L.M."/>
            <person name="Vasconcelos A.T."/>
            <person name="Felipe M.S."/>
        </authorList>
    </citation>
    <scope>NUCLEOTIDE SEQUENCE [LARGE SCALE GENOMIC DNA]</scope>
    <source>
        <strain evidence="2 3">5110</strain>
    </source>
</reference>
<dbReference type="Proteomes" id="UP000031575">
    <property type="component" value="Unassembled WGS sequence"/>
</dbReference>
<evidence type="ECO:0000313" key="2">
    <source>
        <dbReference type="EMBL" id="KIH86302.1"/>
    </source>
</evidence>